<name>A0ABQ0R144_9FIRM</name>
<evidence type="ECO:0000313" key="2">
    <source>
        <dbReference type="Proteomes" id="UP000702954"/>
    </source>
</evidence>
<protein>
    <submittedName>
        <fullName evidence="1">Uncharacterized protein</fullName>
    </submittedName>
</protein>
<organism evidence="1 2">
    <name type="scientific">Faecalimonas umbilicata</name>
    <dbReference type="NCBI Taxonomy" id="1912855"/>
    <lineage>
        <taxon>Bacteria</taxon>
        <taxon>Bacillati</taxon>
        <taxon>Bacillota</taxon>
        <taxon>Clostridia</taxon>
        <taxon>Lachnospirales</taxon>
        <taxon>Lachnospiraceae</taxon>
        <taxon>Faecalimonas</taxon>
    </lineage>
</organism>
<comment type="caution">
    <text evidence="1">The sequence shown here is derived from an EMBL/GenBank/DDBJ whole genome shotgun (WGS) entry which is preliminary data.</text>
</comment>
<reference evidence="1 2" key="1">
    <citation type="journal article" date="2018" name="Int. J. Syst. Evol. Microbiol.">
        <title>Draft Genome Sequence of Faecalimonas umbilicata JCM 30896T, an Acetate-Producing Bacterium Isolated from Human Feces.</title>
        <authorList>
            <person name="Sakamoto M."/>
            <person name="Ikeyama N."/>
            <person name="Yuki M."/>
            <person name="Ohkuma M."/>
        </authorList>
    </citation>
    <scope>NUCLEOTIDE SEQUENCE [LARGE SCALE GENOMIC DNA]</scope>
    <source>
        <strain evidence="1 2">EGH7</strain>
    </source>
</reference>
<gene>
    <name evidence="1" type="ORF">FAEUMB_28460</name>
</gene>
<proteinExistence type="predicted"/>
<sequence>MKKIKGKKIDGEYAGNLLDELRGCWNTGAFETEIIATDTAVDRGKWKCIGHCSEKRDTACFTNKMNGNYVCVILEKNGNNT</sequence>
<dbReference type="Proteomes" id="UP000702954">
    <property type="component" value="Unassembled WGS sequence"/>
</dbReference>
<accession>A0ABQ0R144</accession>
<evidence type="ECO:0000313" key="1">
    <source>
        <dbReference type="EMBL" id="GBU06305.1"/>
    </source>
</evidence>
<dbReference type="EMBL" id="BHEO01000008">
    <property type="protein sequence ID" value="GBU06305.1"/>
    <property type="molecule type" value="Genomic_DNA"/>
</dbReference>
<keyword evidence="2" id="KW-1185">Reference proteome</keyword>